<dbReference type="Pfam" id="PF07690">
    <property type="entry name" value="MFS_1"/>
    <property type="match status" value="1"/>
</dbReference>
<name>A0A9W9JW94_9EURO</name>
<dbReference type="PANTHER" id="PTHR23501">
    <property type="entry name" value="MAJOR FACILITATOR SUPERFAMILY"/>
    <property type="match status" value="1"/>
</dbReference>
<feature type="transmembrane region" description="Helical" evidence="9">
    <location>
        <begin position="145"/>
        <end position="167"/>
    </location>
</feature>
<evidence type="ECO:0000256" key="4">
    <source>
        <dbReference type="ARBA" id="ARBA00022692"/>
    </source>
</evidence>
<comment type="caution">
    <text evidence="11">The sequence shown here is derived from an EMBL/GenBank/DDBJ whole genome shotgun (WGS) entry which is preliminary data.</text>
</comment>
<keyword evidence="5 9" id="KW-1133">Transmembrane helix</keyword>
<dbReference type="InterPro" id="IPR011701">
    <property type="entry name" value="MFS"/>
</dbReference>
<evidence type="ECO:0000256" key="6">
    <source>
        <dbReference type="ARBA" id="ARBA00023065"/>
    </source>
</evidence>
<evidence type="ECO:0000256" key="3">
    <source>
        <dbReference type="ARBA" id="ARBA00022448"/>
    </source>
</evidence>
<feature type="transmembrane region" description="Helical" evidence="9">
    <location>
        <begin position="402"/>
        <end position="421"/>
    </location>
</feature>
<feature type="transmembrane region" description="Helical" evidence="9">
    <location>
        <begin position="375"/>
        <end position="395"/>
    </location>
</feature>
<dbReference type="GO" id="GO:0005774">
    <property type="term" value="C:vacuolar membrane"/>
    <property type="evidence" value="ECO:0007669"/>
    <property type="project" value="TreeGrafter"/>
</dbReference>
<dbReference type="SUPFAM" id="SSF103473">
    <property type="entry name" value="MFS general substrate transporter"/>
    <property type="match status" value="1"/>
</dbReference>
<dbReference type="RefSeq" id="XP_056507576.1">
    <property type="nucleotide sequence ID" value="XM_056659283.1"/>
</dbReference>
<feature type="transmembrane region" description="Helical" evidence="9">
    <location>
        <begin position="51"/>
        <end position="70"/>
    </location>
</feature>
<evidence type="ECO:0000256" key="8">
    <source>
        <dbReference type="SAM" id="MobiDB-lite"/>
    </source>
</evidence>
<feature type="domain" description="Major facilitator superfamily (MFS) profile" evidence="10">
    <location>
        <begin position="57"/>
        <end position="565"/>
    </location>
</feature>
<feature type="transmembrane region" description="Helical" evidence="9">
    <location>
        <begin position="337"/>
        <end position="363"/>
    </location>
</feature>
<dbReference type="GO" id="GO:0005886">
    <property type="term" value="C:plasma membrane"/>
    <property type="evidence" value="ECO:0007669"/>
    <property type="project" value="TreeGrafter"/>
</dbReference>
<dbReference type="GO" id="GO:0005768">
    <property type="term" value="C:endosome"/>
    <property type="evidence" value="ECO:0007669"/>
    <property type="project" value="TreeGrafter"/>
</dbReference>
<dbReference type="OrthoDB" id="4088837at2759"/>
<evidence type="ECO:0000313" key="12">
    <source>
        <dbReference type="Proteomes" id="UP001141434"/>
    </source>
</evidence>
<protein>
    <submittedName>
        <fullName evidence="11">Major facilitator superfamily domain general substrate transporter</fullName>
    </submittedName>
</protein>
<dbReference type="InterPro" id="IPR005828">
    <property type="entry name" value="MFS_sugar_transport-like"/>
</dbReference>
<evidence type="ECO:0000313" key="11">
    <source>
        <dbReference type="EMBL" id="KAJ5084179.1"/>
    </source>
</evidence>
<dbReference type="FunFam" id="1.20.1250.20:FF:000197">
    <property type="entry name" value="Siderophore iron transporter 1"/>
    <property type="match status" value="1"/>
</dbReference>
<proteinExistence type="inferred from homology"/>
<keyword evidence="7 9" id="KW-0472">Membrane</keyword>
<evidence type="ECO:0000256" key="7">
    <source>
        <dbReference type="ARBA" id="ARBA00023136"/>
    </source>
</evidence>
<evidence type="ECO:0000256" key="1">
    <source>
        <dbReference type="ARBA" id="ARBA00004127"/>
    </source>
</evidence>
<evidence type="ECO:0000256" key="9">
    <source>
        <dbReference type="SAM" id="Phobius"/>
    </source>
</evidence>
<keyword evidence="6" id="KW-0406">Ion transport</keyword>
<evidence type="ECO:0000256" key="5">
    <source>
        <dbReference type="ARBA" id="ARBA00022989"/>
    </source>
</evidence>
<dbReference type="AlphaFoldDB" id="A0A9W9JW94"/>
<feature type="transmembrane region" description="Helical" evidence="9">
    <location>
        <begin position="122"/>
        <end position="139"/>
    </location>
</feature>
<dbReference type="InterPro" id="IPR036259">
    <property type="entry name" value="MFS_trans_sf"/>
</dbReference>
<dbReference type="Pfam" id="PF00083">
    <property type="entry name" value="Sugar_tr"/>
    <property type="match status" value="1"/>
</dbReference>
<gene>
    <name evidence="11" type="ORF">NUU61_008758</name>
</gene>
<feature type="transmembrane region" description="Helical" evidence="9">
    <location>
        <begin position="262"/>
        <end position="288"/>
    </location>
</feature>
<dbReference type="EMBL" id="JAPMSZ010000011">
    <property type="protein sequence ID" value="KAJ5084179.1"/>
    <property type="molecule type" value="Genomic_DNA"/>
</dbReference>
<reference evidence="11" key="2">
    <citation type="journal article" date="2023" name="IMA Fungus">
        <title>Comparative genomic study of the Penicillium genus elucidates a diverse pangenome and 15 lateral gene transfer events.</title>
        <authorList>
            <person name="Petersen C."/>
            <person name="Sorensen T."/>
            <person name="Nielsen M.R."/>
            <person name="Sondergaard T.E."/>
            <person name="Sorensen J.L."/>
            <person name="Fitzpatrick D.A."/>
            <person name="Frisvad J.C."/>
            <person name="Nielsen K.L."/>
        </authorList>
    </citation>
    <scope>NUCLEOTIDE SEQUENCE</scope>
    <source>
        <strain evidence="11">IBT 34128</strain>
    </source>
</reference>
<feature type="transmembrane region" description="Helical" evidence="9">
    <location>
        <begin position="433"/>
        <end position="451"/>
    </location>
</feature>
<feature type="transmembrane region" description="Helical" evidence="9">
    <location>
        <begin position="210"/>
        <end position="233"/>
    </location>
</feature>
<sequence>MAHAQESNGQLGDHEKNPPHQTAPEQDSTNVLGEGSPGVRRIAVISSHFGLVDRIFLFFGIFLIAYVYGLDSAVRYTYQTYATQSYSQHSLLATINVLRAVIGVAAQPTAAKIADVFGRIELIIVSIFFYTLGTIIETFSKNVEAFSAGAVLYQIGYTCIMLLVEVLVADVTSTRSRLFFSYIPTLPFIINTWISGNLTSSVLAVASWKWGIGMFAIIYPVCALPLIITLFVVNRRAKKSGQLESYKSSFQLLGGNRLAIELFWHLDVVGNLLMIIFLACILVPFTLAGGVTAQWQTAKVIAPLVIGFVLIPVWVLWERWCPHPMIPFKLIKDRAVWAALGIALMINTAYYMQSNYLITVLYVSFDESNLSATRIYSLYSFASVITGTILGFIVIKVRQLKPFIIAGTALYMVAFGILIHFRGGTGGSSHSGVIGGQVLLGIAGGLFPYATQASIQAASKHEHLAVITGIFLAFYNLGNAIGSTISGAVWNQVLPSELEKRLGSVNLASEAYAQPLVFADAHPVGTSARSGVISAYMETQRLLCITGICLTVPLIAFAFCLRNPKLTKEQSLKKAEESESDSASARD</sequence>
<dbReference type="PROSITE" id="PS50850">
    <property type="entry name" value="MFS"/>
    <property type="match status" value="1"/>
</dbReference>
<dbReference type="GeneID" id="81398452"/>
<feature type="transmembrane region" description="Helical" evidence="9">
    <location>
        <begin position="300"/>
        <end position="317"/>
    </location>
</feature>
<dbReference type="Proteomes" id="UP001141434">
    <property type="component" value="Unassembled WGS sequence"/>
</dbReference>
<dbReference type="GO" id="GO:0015343">
    <property type="term" value="F:siderophore-iron transmembrane transporter activity"/>
    <property type="evidence" value="ECO:0007669"/>
    <property type="project" value="TreeGrafter"/>
</dbReference>
<reference evidence="11" key="1">
    <citation type="submission" date="2022-11" db="EMBL/GenBank/DDBJ databases">
        <authorList>
            <person name="Petersen C."/>
        </authorList>
    </citation>
    <scope>NUCLEOTIDE SEQUENCE</scope>
    <source>
        <strain evidence="11">IBT 34128</strain>
    </source>
</reference>
<comment type="similarity">
    <text evidence="2">Belongs to the major facilitator superfamily.</text>
</comment>
<feature type="transmembrane region" description="Helical" evidence="9">
    <location>
        <begin position="179"/>
        <end position="198"/>
    </location>
</feature>
<evidence type="ECO:0000259" key="10">
    <source>
        <dbReference type="PROSITE" id="PS50850"/>
    </source>
</evidence>
<feature type="compositionally biased region" description="Polar residues" evidence="8">
    <location>
        <begin position="1"/>
        <end position="10"/>
    </location>
</feature>
<feature type="transmembrane region" description="Helical" evidence="9">
    <location>
        <begin position="540"/>
        <end position="561"/>
    </location>
</feature>
<keyword evidence="12" id="KW-1185">Reference proteome</keyword>
<dbReference type="PANTHER" id="PTHR23501:SF92">
    <property type="entry name" value="GLUTATHIONE EXCHANGER 1-RELATED"/>
    <property type="match status" value="1"/>
</dbReference>
<accession>A0A9W9JW94</accession>
<feature type="compositionally biased region" description="Polar residues" evidence="8">
    <location>
        <begin position="19"/>
        <end position="31"/>
    </location>
</feature>
<keyword evidence="4 9" id="KW-0812">Transmembrane</keyword>
<organism evidence="11 12">
    <name type="scientific">Penicillium alfredii</name>
    <dbReference type="NCBI Taxonomy" id="1506179"/>
    <lineage>
        <taxon>Eukaryota</taxon>
        <taxon>Fungi</taxon>
        <taxon>Dikarya</taxon>
        <taxon>Ascomycota</taxon>
        <taxon>Pezizomycotina</taxon>
        <taxon>Eurotiomycetes</taxon>
        <taxon>Eurotiomycetidae</taxon>
        <taxon>Eurotiales</taxon>
        <taxon>Aspergillaceae</taxon>
        <taxon>Penicillium</taxon>
    </lineage>
</organism>
<dbReference type="Gene3D" id="1.20.1250.20">
    <property type="entry name" value="MFS general substrate transporter like domains"/>
    <property type="match status" value="2"/>
</dbReference>
<dbReference type="InterPro" id="IPR020846">
    <property type="entry name" value="MFS_dom"/>
</dbReference>
<feature type="transmembrane region" description="Helical" evidence="9">
    <location>
        <begin position="463"/>
        <end position="490"/>
    </location>
</feature>
<evidence type="ECO:0000256" key="2">
    <source>
        <dbReference type="ARBA" id="ARBA00008335"/>
    </source>
</evidence>
<keyword evidence="3" id="KW-0813">Transport</keyword>
<comment type="subcellular location">
    <subcellularLocation>
        <location evidence="1">Endomembrane system</location>
        <topology evidence="1">Multi-pass membrane protein</topology>
    </subcellularLocation>
</comment>
<feature type="region of interest" description="Disordered" evidence="8">
    <location>
        <begin position="1"/>
        <end position="32"/>
    </location>
</feature>